<evidence type="ECO:0000256" key="3">
    <source>
        <dbReference type="SAM" id="Coils"/>
    </source>
</evidence>
<comment type="subcellular location">
    <subcellularLocation>
        <location evidence="1">Cell envelope</location>
    </subcellularLocation>
</comment>
<dbReference type="PANTHER" id="PTHR32347">
    <property type="entry name" value="EFFLUX SYSTEM COMPONENT YKNX-RELATED"/>
    <property type="match status" value="1"/>
</dbReference>
<dbReference type="PANTHER" id="PTHR32347:SF23">
    <property type="entry name" value="BLL5650 PROTEIN"/>
    <property type="match status" value="1"/>
</dbReference>
<organism evidence="5 6">
    <name type="scientific">Thermomonospora curvata (strain ATCC 19995 / DSM 43183 / JCM 3096 / KCTC 9072 / NBRC 15933 / NCIMB 10081 / Henssen B9)</name>
    <dbReference type="NCBI Taxonomy" id="471852"/>
    <lineage>
        <taxon>Bacteria</taxon>
        <taxon>Bacillati</taxon>
        <taxon>Actinomycetota</taxon>
        <taxon>Actinomycetes</taxon>
        <taxon>Streptosporangiales</taxon>
        <taxon>Thermomonosporaceae</taxon>
        <taxon>Thermomonospora</taxon>
    </lineage>
</organism>
<dbReference type="RefSeq" id="WP_012854641.1">
    <property type="nucleotide sequence ID" value="NC_013510.1"/>
</dbReference>
<dbReference type="KEGG" id="tcu:Tcur_4331"/>
<dbReference type="SUPFAM" id="SSF47090">
    <property type="entry name" value="PGBD-like"/>
    <property type="match status" value="1"/>
</dbReference>
<protein>
    <submittedName>
        <fullName evidence="5">Peptidoglycan-binding domain 1 protein</fullName>
    </submittedName>
</protein>
<dbReference type="HOGENOM" id="CLU_033064_0_0_11"/>
<dbReference type="InterPro" id="IPR036366">
    <property type="entry name" value="PGBDSf"/>
</dbReference>
<dbReference type="InterPro" id="IPR036365">
    <property type="entry name" value="PGBD-like_sf"/>
</dbReference>
<dbReference type="Gene3D" id="1.10.101.10">
    <property type="entry name" value="PGBD-like superfamily/PGBD"/>
    <property type="match status" value="1"/>
</dbReference>
<evidence type="ECO:0000256" key="1">
    <source>
        <dbReference type="ARBA" id="ARBA00004196"/>
    </source>
</evidence>
<reference evidence="5 6" key="1">
    <citation type="journal article" date="2011" name="Stand. Genomic Sci.">
        <title>Complete genome sequence of Thermomonospora curvata type strain (B9).</title>
        <authorList>
            <person name="Chertkov O."/>
            <person name="Sikorski J."/>
            <person name="Nolan M."/>
            <person name="Lapidus A."/>
            <person name="Lucas S."/>
            <person name="Del Rio T.G."/>
            <person name="Tice H."/>
            <person name="Cheng J.F."/>
            <person name="Goodwin L."/>
            <person name="Pitluck S."/>
            <person name="Liolios K."/>
            <person name="Ivanova N."/>
            <person name="Mavromatis K."/>
            <person name="Mikhailova N."/>
            <person name="Ovchinnikova G."/>
            <person name="Pati A."/>
            <person name="Chen A."/>
            <person name="Palaniappan K."/>
            <person name="Djao O.D."/>
            <person name="Land M."/>
            <person name="Hauser L."/>
            <person name="Chang Y.J."/>
            <person name="Jeffries C.D."/>
            <person name="Brettin T."/>
            <person name="Han C."/>
            <person name="Detter J.C."/>
            <person name="Rohde M."/>
            <person name="Goker M."/>
            <person name="Woyke T."/>
            <person name="Bristow J."/>
            <person name="Eisen J.A."/>
            <person name="Markowitz V."/>
            <person name="Hugenholtz P."/>
            <person name="Klenk H.P."/>
            <person name="Kyrpides N.C."/>
        </authorList>
    </citation>
    <scope>NUCLEOTIDE SEQUENCE [LARGE SCALE GENOMIC DNA]</scope>
    <source>
        <strain evidence="6">ATCC 19995 / DSM 43183 / JCM 3096 / KCTC 9072 / NBRC 15933 / NCIMB 10081 / Henssen B9</strain>
    </source>
</reference>
<dbReference type="Gene3D" id="2.40.420.20">
    <property type="match status" value="1"/>
</dbReference>
<evidence type="ECO:0000259" key="4">
    <source>
        <dbReference type="Pfam" id="PF01471"/>
    </source>
</evidence>
<dbReference type="AlphaFoldDB" id="D1A388"/>
<dbReference type="GO" id="GO:0030313">
    <property type="term" value="C:cell envelope"/>
    <property type="evidence" value="ECO:0007669"/>
    <property type="project" value="UniProtKB-SubCell"/>
</dbReference>
<accession>D1A388</accession>
<keyword evidence="2 3" id="KW-0175">Coiled coil</keyword>
<proteinExistence type="predicted"/>
<dbReference type="OrthoDB" id="3268648at2"/>
<evidence type="ECO:0000313" key="5">
    <source>
        <dbReference type="EMBL" id="ACY99858.1"/>
    </source>
</evidence>
<dbReference type="EMBL" id="CP001738">
    <property type="protein sequence ID" value="ACY99858.1"/>
    <property type="molecule type" value="Genomic_DNA"/>
</dbReference>
<gene>
    <name evidence="5" type="ordered locus">Tcur_4331</name>
</gene>
<dbReference type="eggNOG" id="COG0845">
    <property type="taxonomic scope" value="Bacteria"/>
</dbReference>
<name>D1A388_THECD</name>
<dbReference type="Proteomes" id="UP000001918">
    <property type="component" value="Chromosome"/>
</dbReference>
<dbReference type="STRING" id="471852.Tcur_4331"/>
<keyword evidence="6" id="KW-1185">Reference proteome</keyword>
<feature type="domain" description="Peptidoglycan binding-like" evidence="4">
    <location>
        <begin position="142"/>
        <end position="182"/>
    </location>
</feature>
<dbReference type="InterPro" id="IPR002477">
    <property type="entry name" value="Peptidoglycan-bd-like"/>
</dbReference>
<sequence length="440" mass="46288">MKAGEAMTARRRSLMAVMGICTLCGAFGMAAGQFIRSPDDVARAARAPEPSLITAPVERRVLSNAVVTRGDVTASQRVELVADATFGGDASTAGSLIVTGRVPKQNATLKEGAIAVEVSGRPVFLLEGARPMYRTLGPGDKGEDVEQLERALARLGFDPGRLDGRYDGATERAVEKWYGKHGYEPAGPTAEDRSRLEAARERVTRATAALRAAQAELAGAPPDAAGPLRRAVREAEAELAAARRELAEAEATTGSRVPRAELVFVKELPMTVTTVKAKVGKPPDGTLLTLSGGAPRIDVDLASSYRRSVKVGGAVEIDDPMTGLKASGTITSIAERPGTSGAAPGMYRVRIKPRGDLREAGGDLNVRVRIPIQTTDGQVLAVPEAALFTRADGATYVRVLRNGAITELRVETGLAAEGLVELRSVQGRLAPGDEVVVAER</sequence>
<dbReference type="eggNOG" id="COG3409">
    <property type="taxonomic scope" value="Bacteria"/>
</dbReference>
<dbReference type="InterPro" id="IPR050465">
    <property type="entry name" value="UPF0194_transport"/>
</dbReference>
<dbReference type="Pfam" id="PF01471">
    <property type="entry name" value="PG_binding_1"/>
    <property type="match status" value="1"/>
</dbReference>
<evidence type="ECO:0000313" key="6">
    <source>
        <dbReference type="Proteomes" id="UP000001918"/>
    </source>
</evidence>
<evidence type="ECO:0000256" key="2">
    <source>
        <dbReference type="ARBA" id="ARBA00023054"/>
    </source>
</evidence>
<feature type="coiled-coil region" evidence="3">
    <location>
        <begin position="196"/>
        <end position="252"/>
    </location>
</feature>